<evidence type="ECO:0000256" key="1">
    <source>
        <dbReference type="SAM" id="MobiDB-lite"/>
    </source>
</evidence>
<keyword evidence="3" id="KW-1185">Reference proteome</keyword>
<dbReference type="EMBL" id="BTGU01000048">
    <property type="protein sequence ID" value="GMN53870.1"/>
    <property type="molecule type" value="Genomic_DNA"/>
</dbReference>
<protein>
    <submittedName>
        <fullName evidence="2">Uncharacterized protein</fullName>
    </submittedName>
</protein>
<evidence type="ECO:0000313" key="3">
    <source>
        <dbReference type="Proteomes" id="UP001187192"/>
    </source>
</evidence>
<name>A0AA88AK54_FICCA</name>
<organism evidence="2 3">
    <name type="scientific">Ficus carica</name>
    <name type="common">Common fig</name>
    <dbReference type="NCBI Taxonomy" id="3494"/>
    <lineage>
        <taxon>Eukaryota</taxon>
        <taxon>Viridiplantae</taxon>
        <taxon>Streptophyta</taxon>
        <taxon>Embryophyta</taxon>
        <taxon>Tracheophyta</taxon>
        <taxon>Spermatophyta</taxon>
        <taxon>Magnoliopsida</taxon>
        <taxon>eudicotyledons</taxon>
        <taxon>Gunneridae</taxon>
        <taxon>Pentapetalae</taxon>
        <taxon>rosids</taxon>
        <taxon>fabids</taxon>
        <taxon>Rosales</taxon>
        <taxon>Moraceae</taxon>
        <taxon>Ficeae</taxon>
        <taxon>Ficus</taxon>
    </lineage>
</organism>
<feature type="region of interest" description="Disordered" evidence="1">
    <location>
        <begin position="58"/>
        <end position="77"/>
    </location>
</feature>
<proteinExistence type="predicted"/>
<comment type="caution">
    <text evidence="2">The sequence shown here is derived from an EMBL/GenBank/DDBJ whole genome shotgun (WGS) entry which is preliminary data.</text>
</comment>
<gene>
    <name evidence="2" type="ORF">TIFTF001_022999</name>
</gene>
<reference evidence="2" key="1">
    <citation type="submission" date="2023-07" db="EMBL/GenBank/DDBJ databases">
        <title>draft genome sequence of fig (Ficus carica).</title>
        <authorList>
            <person name="Takahashi T."/>
            <person name="Nishimura K."/>
        </authorList>
    </citation>
    <scope>NUCLEOTIDE SEQUENCE</scope>
</reference>
<dbReference type="AlphaFoldDB" id="A0AA88AK54"/>
<accession>A0AA88AK54</accession>
<dbReference type="Proteomes" id="UP001187192">
    <property type="component" value="Unassembled WGS sequence"/>
</dbReference>
<sequence>MVRILGLDNKYESGFHSCEEMETESNIFDSNTQNTEARQTQRNKDRSCTWARGTTVNRATGNHRTGEEGATSRAVGHSGDNTQVQIALDLLHSNPILIYCATVQIEVRMKMAIQTPSVEFELKILSSNWRAKLPLTVYREKGKLERERESMCVEVNLHF</sequence>
<evidence type="ECO:0000313" key="2">
    <source>
        <dbReference type="EMBL" id="GMN53870.1"/>
    </source>
</evidence>